<reference evidence="2 3" key="1">
    <citation type="submission" date="2018-02" db="EMBL/GenBank/DDBJ databases">
        <title>Mycoplasma marinum and Mycoplasma todarodis sp. nov., moderately halophilic and psychrotolerant mycoplasmas isolated from cephalopods.</title>
        <authorList>
            <person name="Viver T."/>
        </authorList>
    </citation>
    <scope>NUCLEOTIDE SEQUENCE [LARGE SCALE GENOMIC DNA]</scope>
    <source>
        <strain evidence="2 3">PE</strain>
    </source>
</reference>
<protein>
    <recommendedName>
        <fullName evidence="1">LicD/FKTN/FKRP nucleotidyltransferase domain-containing protein</fullName>
    </recommendedName>
</protein>
<accession>A0A4R0XRI3</accession>
<dbReference type="PANTHER" id="PTHR43404:SF2">
    <property type="entry name" value="LIPOPOLYSACCHARIDE CHOLINEPHOSPHOTRANSFERASE LICD"/>
    <property type="match status" value="1"/>
</dbReference>
<dbReference type="Pfam" id="PF04991">
    <property type="entry name" value="LicD"/>
    <property type="match status" value="1"/>
</dbReference>
<dbReference type="OrthoDB" id="9786100at2"/>
<keyword evidence="3" id="KW-1185">Reference proteome</keyword>
<dbReference type="AlphaFoldDB" id="A0A4R0XRI3"/>
<feature type="domain" description="LicD/FKTN/FKRP nucleotidyltransferase" evidence="1">
    <location>
        <begin position="20"/>
        <end position="221"/>
    </location>
</feature>
<gene>
    <name evidence="2" type="ORF">C4B24_01875</name>
</gene>
<organism evidence="2 3">
    <name type="scientific">Mycoplasma marinum</name>
    <dbReference type="NCBI Taxonomy" id="1937190"/>
    <lineage>
        <taxon>Bacteria</taxon>
        <taxon>Bacillati</taxon>
        <taxon>Mycoplasmatota</taxon>
        <taxon>Mollicutes</taxon>
        <taxon>Mycoplasmataceae</taxon>
        <taxon>Mycoplasma</taxon>
    </lineage>
</organism>
<evidence type="ECO:0000313" key="3">
    <source>
        <dbReference type="Proteomes" id="UP000294192"/>
    </source>
</evidence>
<evidence type="ECO:0000313" key="2">
    <source>
        <dbReference type="EMBL" id="TCG11485.1"/>
    </source>
</evidence>
<proteinExistence type="predicted"/>
<dbReference type="InterPro" id="IPR052942">
    <property type="entry name" value="LPS_cholinephosphotransferase"/>
</dbReference>
<dbReference type="Proteomes" id="UP000294192">
    <property type="component" value="Unassembled WGS sequence"/>
</dbReference>
<comment type="caution">
    <text evidence="2">The sequence shown here is derived from an EMBL/GenBank/DDBJ whole genome shotgun (WGS) entry which is preliminary data.</text>
</comment>
<dbReference type="EMBL" id="PSZO01000006">
    <property type="protein sequence ID" value="TCG11485.1"/>
    <property type="molecule type" value="Genomic_DNA"/>
</dbReference>
<evidence type="ECO:0000259" key="1">
    <source>
        <dbReference type="Pfam" id="PF04991"/>
    </source>
</evidence>
<sequence length="235" mass="28017">MKPIHKKLYKYFNQINDFYKERGLELLASAGTLLGAIRDGGIIEWDDDIDLEIKEDQEERFLEISKELEETFGWICYFHNPNDGYKFKDKKGNEIPIDIFVLRSAKEKISFLKKIKINLLLLKVLNKDSINSFRNKKIRLITKILKPIAHILIWGKKEYKDIFKEMQDKDSKYFAETSSLQMFKRTIIEKEKMKNFKEVKFGDTKIFVSDVAEERLEKSYGNWMKPEVWETHDNK</sequence>
<name>A0A4R0XRI3_9MOLU</name>
<dbReference type="GO" id="GO:0009100">
    <property type="term" value="P:glycoprotein metabolic process"/>
    <property type="evidence" value="ECO:0007669"/>
    <property type="project" value="UniProtKB-ARBA"/>
</dbReference>
<dbReference type="RefSeq" id="WP_131598787.1">
    <property type="nucleotide sequence ID" value="NZ_CBDBYK010000004.1"/>
</dbReference>
<dbReference type="PANTHER" id="PTHR43404">
    <property type="entry name" value="LIPOPOLYSACCHARIDE CHOLINEPHOSPHOTRANSFERASE LICD"/>
    <property type="match status" value="1"/>
</dbReference>
<dbReference type="InterPro" id="IPR007074">
    <property type="entry name" value="LicD/FKTN/FKRP_NTP_transf"/>
</dbReference>